<dbReference type="InterPro" id="IPR020630">
    <property type="entry name" value="THF_DH/CycHdrlase_cat_dom"/>
</dbReference>
<keyword evidence="8" id="KW-0511">Multifunctional enzyme</keyword>
<dbReference type="PANTHER" id="PTHR48099">
    <property type="entry name" value="C-1-TETRAHYDROFOLATE SYNTHASE, CYTOPLASMIC-RELATED"/>
    <property type="match status" value="1"/>
</dbReference>
<dbReference type="Gene3D" id="3.40.50.720">
    <property type="entry name" value="NAD(P)-binding Rossmann-like Domain"/>
    <property type="match status" value="1"/>
</dbReference>
<evidence type="ECO:0000256" key="5">
    <source>
        <dbReference type="ARBA" id="ARBA00022857"/>
    </source>
</evidence>
<dbReference type="InterPro" id="IPR046346">
    <property type="entry name" value="Aminoacid_DH-like_N_sf"/>
</dbReference>
<dbReference type="InterPro" id="IPR000672">
    <property type="entry name" value="THF_DH/CycHdrlase"/>
</dbReference>
<dbReference type="GO" id="GO:0006730">
    <property type="term" value="P:one-carbon metabolic process"/>
    <property type="evidence" value="ECO:0007669"/>
    <property type="project" value="UniProtKB-KW"/>
</dbReference>
<keyword evidence="7" id="KW-0601">Photorespiration</keyword>
<dbReference type="FunFam" id="3.40.50.10860:FF:000005">
    <property type="entry name" value="C-1-tetrahydrofolate synthase, cytoplasmic, putative"/>
    <property type="match status" value="1"/>
</dbReference>
<comment type="caution">
    <text evidence="15">The sequence shown here is derived from an EMBL/GenBank/DDBJ whole genome shotgun (WGS) entry which is preliminary data.</text>
</comment>
<comment type="pathway">
    <text evidence="1">One-carbon metabolism; tetrahydrofolate interconversion.</text>
</comment>
<keyword evidence="4" id="KW-0378">Hydrolase</keyword>
<dbReference type="InterPro" id="IPR020631">
    <property type="entry name" value="THF_DH/CycHdrlase_NAD-bd_dom"/>
</dbReference>
<dbReference type="FunFam" id="3.40.50.720:FF:000006">
    <property type="entry name" value="Bifunctional protein FolD"/>
    <property type="match status" value="1"/>
</dbReference>
<evidence type="ECO:0000256" key="7">
    <source>
        <dbReference type="ARBA" id="ARBA00023238"/>
    </source>
</evidence>
<evidence type="ECO:0000256" key="11">
    <source>
        <dbReference type="ARBA" id="ARBA00061364"/>
    </source>
</evidence>
<reference evidence="15" key="1">
    <citation type="journal article" date="2018" name="Nat. Genet.">
        <title>Extensive intraspecific gene order and gene structural variations between Mo17 and other maize genomes.</title>
        <authorList>
            <person name="Sun S."/>
            <person name="Zhou Y."/>
            <person name="Chen J."/>
            <person name="Shi J."/>
            <person name="Zhao H."/>
            <person name="Zhao H."/>
            <person name="Song W."/>
            <person name="Zhang M."/>
            <person name="Cui Y."/>
            <person name="Dong X."/>
            <person name="Liu H."/>
            <person name="Ma X."/>
            <person name="Jiao Y."/>
            <person name="Wang B."/>
            <person name="Wei X."/>
            <person name="Stein J.C."/>
            <person name="Glaubitz J.C."/>
            <person name="Lu F."/>
            <person name="Yu G."/>
            <person name="Liang C."/>
            <person name="Fengler K."/>
            <person name="Li B."/>
            <person name="Rafalski A."/>
            <person name="Schnable P.S."/>
            <person name="Ware D.H."/>
            <person name="Buckler E.S."/>
            <person name="Lai J."/>
        </authorList>
    </citation>
    <scope>NUCLEOTIDE SEQUENCE [LARGE SCALE GENOMIC DNA]</scope>
    <source>
        <tissue evidence="15">Seedling</tissue>
    </source>
</reference>
<accession>A0A8J8XUV0</accession>
<dbReference type="SUPFAM" id="SSF53223">
    <property type="entry name" value="Aminoacid dehydrogenase-like, N-terminal domain"/>
    <property type="match status" value="1"/>
</dbReference>
<feature type="region of interest" description="Disordered" evidence="12">
    <location>
        <begin position="38"/>
        <end position="88"/>
    </location>
</feature>
<sequence>MGGAAAAVLAVAAARRKSGPFVSLFSRAARRLHDAVETAAAEEDMAGTRSPRRRRRSSSSLLLGPEFPDTWDPSSRDTTPQSPPRCAQADYDRTASIIDGKSIAEDMRLHIAEEVCQMKCSVGHVPGLAVVLVGDRRDSESYVRYKTKGCEEVGIKSLLAKLPGNCSEDEVMDSVSRFNEDPSVHGILVQLPLPEFMDEEKILSIISLNKDVDGFHPLNVGNLALRSRNPLFVPCAAKACIELLLQSGIELMGKHVSVIGRSKVVGLPTSLLLQRHHATVSVIHAFTTNPEAITRESDIVISAAGVANLVRGSWLKQGAVVIDVGTNPIEDPTSDYGYRLTGDVCFEEAVNVASAITPVPGGVGPVTIAMLLGNTLDSAKRVYGLSD</sequence>
<evidence type="ECO:0000256" key="9">
    <source>
        <dbReference type="ARBA" id="ARBA00052194"/>
    </source>
</evidence>
<dbReference type="Pfam" id="PF00763">
    <property type="entry name" value="THF_DHG_CYH"/>
    <property type="match status" value="1"/>
</dbReference>
<keyword evidence="6" id="KW-0560">Oxidoreductase</keyword>
<keyword evidence="5" id="KW-0521">NADP</keyword>
<dbReference type="AlphaFoldDB" id="A0A8J8XUV0"/>
<dbReference type="EMBL" id="NCVQ01000003">
    <property type="protein sequence ID" value="PWZ38578.1"/>
    <property type="molecule type" value="Genomic_DNA"/>
</dbReference>
<evidence type="ECO:0000256" key="12">
    <source>
        <dbReference type="SAM" id="MobiDB-lite"/>
    </source>
</evidence>
<dbReference type="HAMAP" id="MF_01576">
    <property type="entry name" value="THF_DHG_CYH"/>
    <property type="match status" value="1"/>
</dbReference>
<dbReference type="HOGENOM" id="CLU_034045_1_2_1"/>
<dbReference type="PRINTS" id="PR00085">
    <property type="entry name" value="THFDHDRGNASE"/>
</dbReference>
<evidence type="ECO:0000259" key="14">
    <source>
        <dbReference type="Pfam" id="PF02882"/>
    </source>
</evidence>
<dbReference type="Gene3D" id="3.40.50.10860">
    <property type="entry name" value="Leucine Dehydrogenase, chain A, domain 1"/>
    <property type="match status" value="1"/>
</dbReference>
<feature type="domain" description="Tetrahydrofolate dehydrogenase/cyclohydrolase NAD(P)-binding" evidence="14">
    <location>
        <begin position="234"/>
        <end position="381"/>
    </location>
</feature>
<evidence type="ECO:0000256" key="1">
    <source>
        <dbReference type="ARBA" id="ARBA00004777"/>
    </source>
</evidence>
<comment type="catalytic activity">
    <reaction evidence="9">
        <text>(6R)-5,10-methylene-5,6,7,8-tetrahydrofolate + NADP(+) = (6R)-5,10-methenyltetrahydrofolate + NADPH</text>
        <dbReference type="Rhea" id="RHEA:22812"/>
        <dbReference type="ChEBI" id="CHEBI:15636"/>
        <dbReference type="ChEBI" id="CHEBI:57455"/>
        <dbReference type="ChEBI" id="CHEBI:57783"/>
        <dbReference type="ChEBI" id="CHEBI:58349"/>
        <dbReference type="EC" id="1.5.1.5"/>
    </reaction>
</comment>
<dbReference type="OMA" id="YGCATPK"/>
<dbReference type="PANTHER" id="PTHR48099:SF10">
    <property type="entry name" value="BIFUNCTIONAL PROTEIN FOLD 1, MITOCHONDRIAL"/>
    <property type="match status" value="1"/>
</dbReference>
<evidence type="ECO:0000256" key="2">
    <source>
        <dbReference type="ARBA" id="ARBA00011738"/>
    </source>
</evidence>
<evidence type="ECO:0000256" key="6">
    <source>
        <dbReference type="ARBA" id="ARBA00023002"/>
    </source>
</evidence>
<feature type="domain" description="Tetrahydrofolate dehydrogenase/cyclohydrolase catalytic" evidence="13">
    <location>
        <begin position="98"/>
        <end position="213"/>
    </location>
</feature>
<evidence type="ECO:0000256" key="10">
    <source>
        <dbReference type="ARBA" id="ARBA00058319"/>
    </source>
</evidence>
<evidence type="ECO:0000256" key="4">
    <source>
        <dbReference type="ARBA" id="ARBA00022801"/>
    </source>
</evidence>
<comment type="similarity">
    <text evidence="11">Belongs to the tetrahydrofolate dehydrogenase/cyclohydrolase family.</text>
</comment>
<proteinExistence type="inferred from homology"/>
<name>A0A8J8XUV0_MAIZE</name>
<keyword evidence="3" id="KW-0554">One-carbon metabolism</keyword>
<dbReference type="Proteomes" id="UP000251960">
    <property type="component" value="Chromosome 2"/>
</dbReference>
<dbReference type="GO" id="GO:0004488">
    <property type="term" value="F:methylenetetrahydrofolate dehydrogenase (NADP+) activity"/>
    <property type="evidence" value="ECO:0007669"/>
    <property type="project" value="UniProtKB-EC"/>
</dbReference>
<dbReference type="Pfam" id="PF02882">
    <property type="entry name" value="THF_DHG_CYH_C"/>
    <property type="match status" value="1"/>
</dbReference>
<protein>
    <submittedName>
        <fullName evidence="15">Bifunctional protein FolD 1, mitochondrial</fullName>
    </submittedName>
</protein>
<organism evidence="15">
    <name type="scientific">Zea mays</name>
    <name type="common">Maize</name>
    <dbReference type="NCBI Taxonomy" id="4577"/>
    <lineage>
        <taxon>Eukaryota</taxon>
        <taxon>Viridiplantae</taxon>
        <taxon>Streptophyta</taxon>
        <taxon>Embryophyta</taxon>
        <taxon>Tracheophyta</taxon>
        <taxon>Spermatophyta</taxon>
        <taxon>Magnoliopsida</taxon>
        <taxon>Liliopsida</taxon>
        <taxon>Poales</taxon>
        <taxon>Poaceae</taxon>
        <taxon>PACMAD clade</taxon>
        <taxon>Panicoideae</taxon>
        <taxon>Andropogonodae</taxon>
        <taxon>Andropogoneae</taxon>
        <taxon>Tripsacinae</taxon>
        <taxon>Zea</taxon>
    </lineage>
</organism>
<dbReference type="GO" id="GO:0016787">
    <property type="term" value="F:hydrolase activity"/>
    <property type="evidence" value="ECO:0007669"/>
    <property type="project" value="UniProtKB-KW"/>
</dbReference>
<dbReference type="CDD" id="cd01080">
    <property type="entry name" value="NAD_bind_m-THF_DH_Cyclohyd"/>
    <property type="match status" value="1"/>
</dbReference>
<evidence type="ECO:0000313" key="15">
    <source>
        <dbReference type="EMBL" id="PWZ38578.1"/>
    </source>
</evidence>
<dbReference type="SUPFAM" id="SSF51735">
    <property type="entry name" value="NAD(P)-binding Rossmann-fold domains"/>
    <property type="match status" value="1"/>
</dbReference>
<comment type="subunit">
    <text evidence="2">Homodimer.</text>
</comment>
<evidence type="ECO:0000256" key="8">
    <source>
        <dbReference type="ARBA" id="ARBA00023268"/>
    </source>
</evidence>
<gene>
    <name evidence="15" type="primary">FOLD1</name>
    <name evidence="15" type="ORF">Zm00014a_018745</name>
</gene>
<dbReference type="GO" id="GO:0009853">
    <property type="term" value="P:photorespiration"/>
    <property type="evidence" value="ECO:0007669"/>
    <property type="project" value="UniProtKB-KW"/>
</dbReference>
<evidence type="ECO:0000256" key="3">
    <source>
        <dbReference type="ARBA" id="ARBA00022563"/>
    </source>
</evidence>
<dbReference type="InterPro" id="IPR036291">
    <property type="entry name" value="NAD(P)-bd_dom_sf"/>
</dbReference>
<comment type="function">
    <text evidence="10">Catalyzes the oxidation of 5,10-methylenetetrahydrofolate to 5,10-methenyltetrahydrofolate and then the hydrolysis of 5,10-methenyltetrahydrofolate to 10-formyltetrahydrofolate.</text>
</comment>
<dbReference type="OrthoDB" id="5126881at2759"/>
<evidence type="ECO:0000259" key="13">
    <source>
        <dbReference type="Pfam" id="PF00763"/>
    </source>
</evidence>